<dbReference type="Gene3D" id="2.20.140.10">
    <property type="entry name" value="WGR domain"/>
    <property type="match status" value="1"/>
</dbReference>
<sequence>MDANTPDNITYLELSEGDQGAHKFYEVIVEGVEVKIRYGRIGDKGQQQTKAYPTTEKAQKEAAKKINEKIHKGYAPAVMGARKKRSPTLRSIESTPATVTSRAPILWSFRANSAAFGIFIDRDRCWLGNQAGQVFNLDHEGKVNNQYQLPDGVKCIVADDMWIYVGCDDGNVYDLSGKFPRLAYEIDSQIDIYWLDICDGTLAVSDANGAIVKIEPTGEQWTRLSQGQAGWMVRCDRQNIYHGHSGGVTAYDLQAGRQLWHQSTEGMVLFGWLDHSGVYAGTSAKKLYRMDTQGNVQQIYSCDASVYCCATSPNGNYVFAGDNSSAIYCFAASGKRLWKLGTGCGSALSMQFLDDRLYLVTTDGVLACMDASQNAITSAQQGQVPQVRQTNTSNLPHAVVVNTPLETTRTADHQSSQGVIVECIRKGSELKIHAISEGYHSDWFVQFPRDIREEGAKYWVQELREAARGGFYRVYGDIKRYES</sequence>
<comment type="caution">
    <text evidence="2">The sequence shown here is derived from an EMBL/GenBank/DDBJ whole genome shotgun (WGS) entry which is preliminary data.</text>
</comment>
<dbReference type="SUPFAM" id="SSF142921">
    <property type="entry name" value="WGR domain-like"/>
    <property type="match status" value="1"/>
</dbReference>
<feature type="domain" description="WGR" evidence="1">
    <location>
        <begin position="1"/>
        <end position="88"/>
    </location>
</feature>
<reference evidence="2 3" key="1">
    <citation type="submission" date="2020-03" db="EMBL/GenBank/DDBJ databases">
        <title>Draft Genome Sequence of 2-Methylisoborneol Producing Pseudanabaena yagii Strain GIHE-NHR1 Isolated from North Han River in South Korea.</title>
        <authorList>
            <person name="Jeong J."/>
        </authorList>
    </citation>
    <scope>NUCLEOTIDE SEQUENCE [LARGE SCALE GENOMIC DNA]</scope>
    <source>
        <strain evidence="2 3">GIHE-NHR1</strain>
    </source>
</reference>
<dbReference type="InterPro" id="IPR002372">
    <property type="entry name" value="PQQ_rpt_dom"/>
</dbReference>
<dbReference type="PANTHER" id="PTHR30634:SF13">
    <property type="entry name" value="PROTEIN YEHF"/>
    <property type="match status" value="1"/>
</dbReference>
<dbReference type="Proteomes" id="UP000738376">
    <property type="component" value="Unassembled WGS sequence"/>
</dbReference>
<dbReference type="InterPro" id="IPR011047">
    <property type="entry name" value="Quinoprotein_ADH-like_sf"/>
</dbReference>
<dbReference type="InterPro" id="IPR050458">
    <property type="entry name" value="LolB"/>
</dbReference>
<dbReference type="InterPro" id="IPR008893">
    <property type="entry name" value="WGR_domain"/>
</dbReference>
<keyword evidence="3" id="KW-1185">Reference proteome</keyword>
<protein>
    <submittedName>
        <fullName evidence="2">WGR domain-containing protein</fullName>
    </submittedName>
</protein>
<dbReference type="SUPFAM" id="SSF50998">
    <property type="entry name" value="Quinoprotein alcohol dehydrogenase-like"/>
    <property type="match status" value="1"/>
</dbReference>
<dbReference type="InterPro" id="IPR036930">
    <property type="entry name" value="WGR_dom_sf"/>
</dbReference>
<dbReference type="PROSITE" id="PS51977">
    <property type="entry name" value="WGR"/>
    <property type="match status" value="1"/>
</dbReference>
<organism evidence="2 3">
    <name type="scientific">Pseudanabaena yagii GIHE-NHR1</name>
    <dbReference type="NCBI Taxonomy" id="2722753"/>
    <lineage>
        <taxon>Bacteria</taxon>
        <taxon>Bacillati</taxon>
        <taxon>Cyanobacteriota</taxon>
        <taxon>Cyanophyceae</taxon>
        <taxon>Pseudanabaenales</taxon>
        <taxon>Pseudanabaenaceae</taxon>
        <taxon>Pseudanabaena</taxon>
        <taxon>Pseudanabaena yagii</taxon>
    </lineage>
</organism>
<dbReference type="Pfam" id="PF05406">
    <property type="entry name" value="WGR"/>
    <property type="match status" value="1"/>
</dbReference>
<dbReference type="InterPro" id="IPR049809">
    <property type="entry name" value="YehF/YfeS-like_WGR"/>
</dbReference>
<evidence type="ECO:0000259" key="1">
    <source>
        <dbReference type="PROSITE" id="PS51977"/>
    </source>
</evidence>
<gene>
    <name evidence="2" type="ORF">HC246_18380</name>
</gene>
<dbReference type="PANTHER" id="PTHR30634">
    <property type="entry name" value="OUTER MEMBRANE LOLAB LIPOPROTEIN INSERTION APPARATUS"/>
    <property type="match status" value="1"/>
</dbReference>
<proteinExistence type="predicted"/>
<dbReference type="CDD" id="cd07996">
    <property type="entry name" value="WGR_MMR_like"/>
    <property type="match status" value="1"/>
</dbReference>
<evidence type="ECO:0000313" key="2">
    <source>
        <dbReference type="EMBL" id="NMF59933.1"/>
    </source>
</evidence>
<dbReference type="Pfam" id="PF13360">
    <property type="entry name" value="PQQ_2"/>
    <property type="match status" value="1"/>
</dbReference>
<accession>A0ABX1LUV1</accession>
<name>A0ABX1LUV1_9CYAN</name>
<dbReference type="InterPro" id="IPR015943">
    <property type="entry name" value="WD40/YVTN_repeat-like_dom_sf"/>
</dbReference>
<dbReference type="SMART" id="SM00773">
    <property type="entry name" value="WGR"/>
    <property type="match status" value="1"/>
</dbReference>
<dbReference type="Gene3D" id="2.130.10.10">
    <property type="entry name" value="YVTN repeat-like/Quinoprotein amine dehydrogenase"/>
    <property type="match status" value="2"/>
</dbReference>
<dbReference type="EMBL" id="JAAVJL010000002">
    <property type="protein sequence ID" value="NMF59933.1"/>
    <property type="molecule type" value="Genomic_DNA"/>
</dbReference>
<dbReference type="RefSeq" id="WP_169364900.1">
    <property type="nucleotide sequence ID" value="NZ_JAAVJL010000002.1"/>
</dbReference>
<evidence type="ECO:0000313" key="3">
    <source>
        <dbReference type="Proteomes" id="UP000738376"/>
    </source>
</evidence>